<name>A0A454CYN9_VIBHA</name>
<evidence type="ECO:0000313" key="1">
    <source>
        <dbReference type="EMBL" id="EKM31510.1"/>
    </source>
</evidence>
<reference evidence="1 2" key="1">
    <citation type="submission" date="2012-10" db="EMBL/GenBank/DDBJ databases">
        <title>Genome sequence of Vibrio Cholerae HENC-02.</title>
        <authorList>
            <person name="Eppinger M."/>
            <person name="Hasan N.A."/>
            <person name="Sengamalay N."/>
            <person name="Hine E."/>
            <person name="Su Q."/>
            <person name="Daugherty S.C."/>
            <person name="Young S."/>
            <person name="Sadzewicz L."/>
            <person name="Tallon L."/>
            <person name="Cebula T.A."/>
            <person name="Ravel J."/>
            <person name="Colwell R.R."/>
        </authorList>
    </citation>
    <scope>NUCLEOTIDE SEQUENCE [LARGE SCALE GENOMIC DNA]</scope>
    <source>
        <strain evidence="1 2">HENC-02</strain>
    </source>
</reference>
<gene>
    <name evidence="1" type="ORF">VCHENC02_2853B</name>
</gene>
<feature type="non-terminal residue" evidence="1">
    <location>
        <position position="1"/>
    </location>
</feature>
<protein>
    <submittedName>
        <fullName evidence="1">Uncharacterized protein</fullName>
    </submittedName>
</protein>
<dbReference type="EMBL" id="AJSR01001155">
    <property type="protein sequence ID" value="EKM31510.1"/>
    <property type="molecule type" value="Genomic_DNA"/>
</dbReference>
<comment type="caution">
    <text evidence="1">The sequence shown here is derived from an EMBL/GenBank/DDBJ whole genome shotgun (WGS) entry which is preliminary data.</text>
</comment>
<dbReference type="Proteomes" id="UP000008367">
    <property type="component" value="Unassembled WGS sequence"/>
</dbReference>
<evidence type="ECO:0000313" key="2">
    <source>
        <dbReference type="Proteomes" id="UP000008367"/>
    </source>
</evidence>
<proteinExistence type="predicted"/>
<sequence length="14" mass="1441">GEKLGVTVLLSVLI</sequence>
<organism evidence="1 2">
    <name type="scientific">Vibrio harveyi</name>
    <name type="common">Beneckea harveyi</name>
    <dbReference type="NCBI Taxonomy" id="669"/>
    <lineage>
        <taxon>Bacteria</taxon>
        <taxon>Pseudomonadati</taxon>
        <taxon>Pseudomonadota</taxon>
        <taxon>Gammaproteobacteria</taxon>
        <taxon>Vibrionales</taxon>
        <taxon>Vibrionaceae</taxon>
        <taxon>Vibrio</taxon>
    </lineage>
</organism>
<accession>A0A454CYN9</accession>